<sequence>MIATVNNNFLRRSGVRNALEKAESNFFLLREVTAEWRIGGKASVRMTDIPSWERTLTVLSRRGQPR</sequence>
<dbReference type="EMBL" id="BOMS01000041">
    <property type="protein sequence ID" value="GIE66845.1"/>
    <property type="molecule type" value="Genomic_DNA"/>
</dbReference>
<gene>
    <name evidence="1" type="ORF">Apa02nite_029530</name>
</gene>
<keyword evidence="2" id="KW-1185">Reference proteome</keyword>
<dbReference type="Proteomes" id="UP000624709">
    <property type="component" value="Unassembled WGS sequence"/>
</dbReference>
<evidence type="ECO:0000313" key="1">
    <source>
        <dbReference type="EMBL" id="GIE66845.1"/>
    </source>
</evidence>
<reference evidence="1 2" key="1">
    <citation type="submission" date="2021-01" db="EMBL/GenBank/DDBJ databases">
        <title>Whole genome shotgun sequence of Actinoplanes palleronii NBRC 14916.</title>
        <authorList>
            <person name="Komaki H."/>
            <person name="Tamura T."/>
        </authorList>
    </citation>
    <scope>NUCLEOTIDE SEQUENCE [LARGE SCALE GENOMIC DNA]</scope>
    <source>
        <strain evidence="1 2">NBRC 14916</strain>
    </source>
</reference>
<organism evidence="1 2">
    <name type="scientific">Actinoplanes palleronii</name>
    <dbReference type="NCBI Taxonomy" id="113570"/>
    <lineage>
        <taxon>Bacteria</taxon>
        <taxon>Bacillati</taxon>
        <taxon>Actinomycetota</taxon>
        <taxon>Actinomycetes</taxon>
        <taxon>Micromonosporales</taxon>
        <taxon>Micromonosporaceae</taxon>
        <taxon>Actinoplanes</taxon>
    </lineage>
</organism>
<proteinExistence type="predicted"/>
<protein>
    <submittedName>
        <fullName evidence="1">Uncharacterized protein</fullName>
    </submittedName>
</protein>
<evidence type="ECO:0000313" key="2">
    <source>
        <dbReference type="Proteomes" id="UP000624709"/>
    </source>
</evidence>
<name>A0ABQ4B855_9ACTN</name>
<accession>A0ABQ4B855</accession>
<comment type="caution">
    <text evidence="1">The sequence shown here is derived from an EMBL/GenBank/DDBJ whole genome shotgun (WGS) entry which is preliminary data.</text>
</comment>